<dbReference type="EMBL" id="JAGUCN010000016">
    <property type="protein sequence ID" value="MBS2212571.1"/>
    <property type="molecule type" value="Genomic_DNA"/>
</dbReference>
<accession>A0ABS5KC58</accession>
<dbReference type="RefSeq" id="WP_212229302.1">
    <property type="nucleotide sequence ID" value="NZ_JAGUCN010000016.1"/>
</dbReference>
<keyword evidence="1" id="KW-0732">Signal</keyword>
<feature type="signal peptide" evidence="1">
    <location>
        <begin position="1"/>
        <end position="25"/>
    </location>
</feature>
<evidence type="ECO:0008006" key="4">
    <source>
        <dbReference type="Google" id="ProtNLM"/>
    </source>
</evidence>
<name>A0ABS5KC58_9BACT</name>
<dbReference type="Pfam" id="PF19577">
    <property type="entry name" value="DcaP"/>
    <property type="match status" value="1"/>
</dbReference>
<gene>
    <name evidence="2" type="ORF">KEM09_14230</name>
</gene>
<reference evidence="2 3" key="1">
    <citation type="journal article" date="2014" name="Int. J. Syst. Evol. Microbiol.">
        <title>Carboxylicivirga gen. nov. in the family Marinilabiliaceae with two novel species, Carboxylicivirga mesophila sp. nov. and Carboxylicivirga taeanensis sp. nov., and reclassification of Cytophaga fermentans as Saccharicrinis fermentans gen. nov., comb. nov.</title>
        <authorList>
            <person name="Yang S.H."/>
            <person name="Seo H.S."/>
            <person name="Woo J.H."/>
            <person name="Oh H.M."/>
            <person name="Jang H."/>
            <person name="Lee J.H."/>
            <person name="Kim S.J."/>
            <person name="Kwon K.K."/>
        </authorList>
    </citation>
    <scope>NUCLEOTIDE SEQUENCE [LARGE SCALE GENOMIC DNA]</scope>
    <source>
        <strain evidence="2 3">JCM 18290</strain>
    </source>
</reference>
<dbReference type="Proteomes" id="UP000721861">
    <property type="component" value="Unassembled WGS sequence"/>
</dbReference>
<organism evidence="2 3">
    <name type="scientific">Carboxylicivirga mesophila</name>
    <dbReference type="NCBI Taxonomy" id="1166478"/>
    <lineage>
        <taxon>Bacteria</taxon>
        <taxon>Pseudomonadati</taxon>
        <taxon>Bacteroidota</taxon>
        <taxon>Bacteroidia</taxon>
        <taxon>Marinilabiliales</taxon>
        <taxon>Marinilabiliaceae</taxon>
        <taxon>Carboxylicivirga</taxon>
    </lineage>
</organism>
<feature type="chain" id="PRO_5047330255" description="Porin" evidence="1">
    <location>
        <begin position="26"/>
        <end position="402"/>
    </location>
</feature>
<evidence type="ECO:0000313" key="3">
    <source>
        <dbReference type="Proteomes" id="UP000721861"/>
    </source>
</evidence>
<proteinExistence type="predicted"/>
<evidence type="ECO:0000313" key="2">
    <source>
        <dbReference type="EMBL" id="MBS2212571.1"/>
    </source>
</evidence>
<evidence type="ECO:0000256" key="1">
    <source>
        <dbReference type="SAM" id="SignalP"/>
    </source>
</evidence>
<sequence>MDKIKMIVRYASVVLLSLAPMFANGQDDALTLRMYGHAMLDMGYNFHQINPDWSDVVRPSQLPSFKNEYGANGNTYFGVRQTRFGVESVVPNSMGKLKVLFEFELMGTGVDAGQTTFRLRHAYGELGQFGAGQYWSPFMDIDVFPNTLEYWGPSGMVFFRNIQFRWMPLKGKNKLTFALERPGASADGGIYADKIQLRNVHFRFPVPDFSAEFRKKFSWGYLEMATMLRYIEWEDIEPDDNINLSDNAIGWGVNLSSNVHFSASTTGRFQVVYGKGIQNYMNDGGTDIGIAHNIDDESKPIKGVAQPVLGVVAFVDQQWTEKFTSSAGFSLLDIDHADAQAPDTYAQGQYALANLLYHPVENVVTGVELQYGKRKNYSDGFTSDLVKVQFSFKYIFSANMRR</sequence>
<comment type="caution">
    <text evidence="2">The sequence shown here is derived from an EMBL/GenBank/DDBJ whole genome shotgun (WGS) entry which is preliminary data.</text>
</comment>
<dbReference type="SUPFAM" id="SSF56935">
    <property type="entry name" value="Porins"/>
    <property type="match status" value="1"/>
</dbReference>
<keyword evidence="3" id="KW-1185">Reference proteome</keyword>
<protein>
    <recommendedName>
        <fullName evidence="4">Porin</fullName>
    </recommendedName>
</protein>
<dbReference type="InterPro" id="IPR045748">
    <property type="entry name" value="DcaP"/>
</dbReference>